<feature type="region of interest" description="Disordered" evidence="1">
    <location>
        <begin position="24"/>
        <end position="74"/>
    </location>
</feature>
<name>A0A7W7WBX7_9ACTN</name>
<sequence length="74" mass="8058">MITPALVEVDVDVGHGDAVGVEEPLEDQAVRQRVEVGDAQRVRRQRAGRRTTAGSHPDAVVLRPHDEAGDHEEV</sequence>
<evidence type="ECO:0000313" key="2">
    <source>
        <dbReference type="EMBL" id="MBB4941476.1"/>
    </source>
</evidence>
<keyword evidence="3" id="KW-1185">Reference proteome</keyword>
<evidence type="ECO:0000313" key="3">
    <source>
        <dbReference type="Proteomes" id="UP000534286"/>
    </source>
</evidence>
<gene>
    <name evidence="2" type="ORF">FHR32_005853</name>
</gene>
<reference evidence="2 3" key="1">
    <citation type="submission" date="2020-08" db="EMBL/GenBank/DDBJ databases">
        <title>Sequencing the genomes of 1000 actinobacteria strains.</title>
        <authorList>
            <person name="Klenk H.-P."/>
        </authorList>
    </citation>
    <scope>NUCLEOTIDE SEQUENCE [LARGE SCALE GENOMIC DNA]</scope>
    <source>
        <strain evidence="2 3">DSM 43023</strain>
    </source>
</reference>
<dbReference type="AntiFam" id="ANF00080">
    <property type="entry name" value="Shadow ORF (opposite dnaE)"/>
</dbReference>
<dbReference type="AlphaFoldDB" id="A0A7W7WBX7"/>
<organism evidence="2 3">
    <name type="scientific">Streptosporangium album</name>
    <dbReference type="NCBI Taxonomy" id="47479"/>
    <lineage>
        <taxon>Bacteria</taxon>
        <taxon>Bacillati</taxon>
        <taxon>Actinomycetota</taxon>
        <taxon>Actinomycetes</taxon>
        <taxon>Streptosporangiales</taxon>
        <taxon>Streptosporangiaceae</taxon>
        <taxon>Streptosporangium</taxon>
    </lineage>
</organism>
<accession>A0A7W7WBX7</accession>
<protein>
    <submittedName>
        <fullName evidence="2">Uncharacterized protein</fullName>
    </submittedName>
</protein>
<dbReference type="Proteomes" id="UP000534286">
    <property type="component" value="Unassembled WGS sequence"/>
</dbReference>
<comment type="caution">
    <text evidence="2">The sequence shown here is derived from an EMBL/GenBank/DDBJ whole genome shotgun (WGS) entry which is preliminary data.</text>
</comment>
<dbReference type="EMBL" id="JACHJU010000002">
    <property type="protein sequence ID" value="MBB4941476.1"/>
    <property type="molecule type" value="Genomic_DNA"/>
</dbReference>
<feature type="compositionally biased region" description="Basic and acidic residues" evidence="1">
    <location>
        <begin position="28"/>
        <end position="41"/>
    </location>
</feature>
<evidence type="ECO:0000256" key="1">
    <source>
        <dbReference type="SAM" id="MobiDB-lite"/>
    </source>
</evidence>
<proteinExistence type="predicted"/>